<proteinExistence type="predicted"/>
<dbReference type="Proteomes" id="UP000825729">
    <property type="component" value="Unassembled WGS sequence"/>
</dbReference>
<feature type="region of interest" description="Disordered" evidence="1">
    <location>
        <begin position="119"/>
        <end position="148"/>
    </location>
</feature>
<evidence type="ECO:0000313" key="2">
    <source>
        <dbReference type="EMBL" id="KAG9438513.1"/>
    </source>
</evidence>
<protein>
    <submittedName>
        <fullName evidence="2">Uncharacterized protein</fullName>
    </submittedName>
</protein>
<evidence type="ECO:0000313" key="3">
    <source>
        <dbReference type="Proteomes" id="UP000825729"/>
    </source>
</evidence>
<name>A0AAV7DU81_ARIFI</name>
<dbReference type="AntiFam" id="ANF00025">
    <property type="entry name" value="Antisense to 23S rRNA"/>
</dbReference>
<dbReference type="AlphaFoldDB" id="A0AAV7DU81"/>
<reference evidence="2 3" key="1">
    <citation type="submission" date="2021-07" db="EMBL/GenBank/DDBJ databases">
        <title>The Aristolochia fimbriata genome: insights into angiosperm evolution, floral development and chemical biosynthesis.</title>
        <authorList>
            <person name="Jiao Y."/>
        </authorList>
    </citation>
    <scope>NUCLEOTIDE SEQUENCE [LARGE SCALE GENOMIC DNA]</scope>
    <source>
        <strain evidence="2">IBCAS-2021</strain>
        <tissue evidence="2">Leaf</tissue>
    </source>
</reference>
<keyword evidence="3" id="KW-1185">Reference proteome</keyword>
<feature type="compositionally biased region" description="Basic and acidic residues" evidence="1">
    <location>
        <begin position="124"/>
        <end position="135"/>
    </location>
</feature>
<sequence>MDWCGSSTPRTPEYRTMNQERHERKAYWLVVRPQFLTGKDTKRLCPPLSMGWKGRAENPSLSRLYYRGLWGSRNRRALILGWAYYLDAFSSYPLRTWLPSVYRGHDNWYTRGEGPLNALTPTPDMDRTVSRRSEPSSRTALMGEQPNPWNILQPQVAKSRHRGAKPSRRCELLGKISLLSLGNFYPLSDGPSTRHRRITKADFRPCSTGGSCSQAPFCLCTRGANLRPARGNLCTPPLPFGRPTPHRNCLPETVPWPVGPDTRLNSSSSRWYLTDGSDPPTKEAFFAFHLSCAGRPKANPRGTVVRIFTDMSISPSLSPRRCPDRYAFRAGRNLPDKEFRYLRTVIVTAAVHRGFGRRLPCHQVTNFLDLPALGRRQPHTWSYDFAETCFLGYFAEFLRESCLAPLGILYLPTCVGFGYRYPFVEGRSSFSWGYGMGYFSAVAPGTRTLARGIFSTPSYPALKKQGHLASLNR</sequence>
<organism evidence="2 3">
    <name type="scientific">Aristolochia fimbriata</name>
    <name type="common">White veined hardy Dutchman's pipe vine</name>
    <dbReference type="NCBI Taxonomy" id="158543"/>
    <lineage>
        <taxon>Eukaryota</taxon>
        <taxon>Viridiplantae</taxon>
        <taxon>Streptophyta</taxon>
        <taxon>Embryophyta</taxon>
        <taxon>Tracheophyta</taxon>
        <taxon>Spermatophyta</taxon>
        <taxon>Magnoliopsida</taxon>
        <taxon>Magnoliidae</taxon>
        <taxon>Piperales</taxon>
        <taxon>Aristolochiaceae</taxon>
        <taxon>Aristolochia</taxon>
    </lineage>
</organism>
<evidence type="ECO:0000256" key="1">
    <source>
        <dbReference type="SAM" id="MobiDB-lite"/>
    </source>
</evidence>
<accession>A0AAV7DU81</accession>
<dbReference type="EMBL" id="JAINDJ010000067">
    <property type="protein sequence ID" value="KAG9438513.1"/>
    <property type="molecule type" value="Genomic_DNA"/>
</dbReference>
<comment type="caution">
    <text evidence="2">The sequence shown here is derived from an EMBL/GenBank/DDBJ whole genome shotgun (WGS) entry which is preliminary data.</text>
</comment>
<gene>
    <name evidence="2" type="ORF">H6P81_021546</name>
</gene>
<dbReference type="AntiFam" id="ANF00005">
    <property type="entry name" value="Antisense to 23S rRNA"/>
</dbReference>
<dbReference type="AntiFam" id="ANF00035">
    <property type="entry name" value="Antisense to 23S rRNA"/>
</dbReference>